<evidence type="ECO:0000313" key="2">
    <source>
        <dbReference type="EMBL" id="EFE67854.2"/>
    </source>
</evidence>
<feature type="region of interest" description="Disordered" evidence="1">
    <location>
        <begin position="1"/>
        <end position="82"/>
    </location>
</feature>
<gene>
    <name evidence="2" type="ORF">SSFG_03100</name>
</gene>
<name>D6A683_STRV1</name>
<protein>
    <submittedName>
        <fullName evidence="2">Predicted protein</fullName>
    </submittedName>
</protein>
<accession>D6A683</accession>
<dbReference type="AlphaFoldDB" id="D6A683"/>
<evidence type="ECO:0000313" key="3">
    <source>
        <dbReference type="Proteomes" id="UP000003824"/>
    </source>
</evidence>
<organism evidence="2 3">
    <name type="scientific">Streptomyces viridosporus (strain ATCC 14672 / DSM 40746 / JCM 4963 / KCTC 9882 / NRRL B-12104 / FH 1290)</name>
    <name type="common">Streptomyces ghanaensis</name>
    <dbReference type="NCBI Taxonomy" id="566461"/>
    <lineage>
        <taxon>Bacteria</taxon>
        <taxon>Bacillati</taxon>
        <taxon>Actinomycetota</taxon>
        <taxon>Actinomycetes</taxon>
        <taxon>Kitasatosporales</taxon>
        <taxon>Streptomycetaceae</taxon>
        <taxon>Streptomyces</taxon>
    </lineage>
</organism>
<evidence type="ECO:0000256" key="1">
    <source>
        <dbReference type="SAM" id="MobiDB-lite"/>
    </source>
</evidence>
<reference evidence="3" key="1">
    <citation type="submission" date="2008-12" db="EMBL/GenBank/DDBJ databases">
        <title>Annotation of Streptomyces ghanaensis ATCC 14672.</title>
        <authorList>
            <consortium name="The Broad Institute Genome Sequencing Platform"/>
            <consortium name="Broad Institute Microbial Sequencing Center"/>
            <person name="Fischbach M."/>
            <person name="Ward D."/>
            <person name="Young S."/>
            <person name="Kodira C.D."/>
            <person name="Zeng Q."/>
            <person name="Koehrsen M."/>
            <person name="Godfrey P."/>
            <person name="Alvarado L."/>
            <person name="Berlin A.M."/>
            <person name="Borenstein D."/>
            <person name="Chen Z."/>
            <person name="Engels R."/>
            <person name="Freedman E."/>
            <person name="Gellesch M."/>
            <person name="Goldberg J."/>
            <person name="Griggs A."/>
            <person name="Gujja S."/>
            <person name="Heiman D.I."/>
            <person name="Hepburn T.A."/>
            <person name="Howarth C."/>
            <person name="Jen D."/>
            <person name="Larson L."/>
            <person name="Lewis B."/>
            <person name="Mehta T."/>
            <person name="Park D."/>
            <person name="Pearson M."/>
            <person name="Roberts A."/>
            <person name="Saif S."/>
            <person name="Shea T.D."/>
            <person name="Shenoy N."/>
            <person name="Sisk P."/>
            <person name="Stolte C."/>
            <person name="Sykes S.N."/>
            <person name="Walk T."/>
            <person name="White J."/>
            <person name="Yandava C."/>
            <person name="Straight P."/>
            <person name="Clardy J."/>
            <person name="Hung D."/>
            <person name="Kolter R."/>
            <person name="Mekalanos J."/>
            <person name="Walker S."/>
            <person name="Walsh C.T."/>
            <person name="Wieland B.L.C."/>
            <person name="Ilzarbe M."/>
            <person name="Galagan J."/>
            <person name="Nusbaum C."/>
            <person name="Birren B."/>
        </authorList>
    </citation>
    <scope>NUCLEOTIDE SEQUENCE [LARGE SCALE GENOMIC DNA]</scope>
    <source>
        <strain evidence="3">ATCC 14672 / DSM 40746 / JCM 4963 / KCTC 9882 / NRRL B-12104 / FH 1290</strain>
    </source>
</reference>
<proteinExistence type="predicted"/>
<sequence>MGHGGLSGSGSAPVTSAARKGRGRAVHPYGRTVPTAEPCPRPNRAHGRTASAAGARDAEDPGRDQGPPRADSASAKARERRA</sequence>
<dbReference type="Proteomes" id="UP000003824">
    <property type="component" value="Unassembled WGS sequence"/>
</dbReference>
<dbReference type="EMBL" id="DS999641">
    <property type="protein sequence ID" value="EFE67854.2"/>
    <property type="molecule type" value="Genomic_DNA"/>
</dbReference>